<evidence type="ECO:0000313" key="3">
    <source>
        <dbReference type="EMBL" id="BAU02240.1"/>
    </source>
</evidence>
<keyword evidence="2" id="KW-1133">Transmembrane helix</keyword>
<accession>A0A0S3TBH2</accession>
<feature type="transmembrane region" description="Helical" evidence="2">
    <location>
        <begin position="70"/>
        <end position="95"/>
    </location>
</feature>
<evidence type="ECO:0000313" key="4">
    <source>
        <dbReference type="Proteomes" id="UP000291084"/>
    </source>
</evidence>
<evidence type="ECO:0000256" key="1">
    <source>
        <dbReference type="SAM" id="MobiDB-lite"/>
    </source>
</evidence>
<reference evidence="3 4" key="1">
    <citation type="journal article" date="2015" name="Sci. Rep.">
        <title>The power of single molecule real-time sequencing technology in the de novo assembly of a eukaryotic genome.</title>
        <authorList>
            <person name="Sakai H."/>
            <person name="Naito K."/>
            <person name="Ogiso-Tanaka E."/>
            <person name="Takahashi Y."/>
            <person name="Iseki K."/>
            <person name="Muto C."/>
            <person name="Satou K."/>
            <person name="Teruya K."/>
            <person name="Shiroma A."/>
            <person name="Shimoji M."/>
            <person name="Hirano T."/>
            <person name="Itoh T."/>
            <person name="Kaga A."/>
            <person name="Tomooka N."/>
        </authorList>
    </citation>
    <scope>NUCLEOTIDE SEQUENCE [LARGE SCALE GENOMIC DNA]</scope>
    <source>
        <strain evidence="4">cv. Shumari</strain>
    </source>
</reference>
<proteinExistence type="predicted"/>
<keyword evidence="2" id="KW-0472">Membrane</keyword>
<evidence type="ECO:0000256" key="2">
    <source>
        <dbReference type="SAM" id="Phobius"/>
    </source>
</evidence>
<keyword evidence="2" id="KW-0812">Transmembrane</keyword>
<keyword evidence="4" id="KW-1185">Reference proteome</keyword>
<gene>
    <name evidence="3" type="primary">Vigan.11G172300</name>
    <name evidence="3" type="ORF">VIGAN_11172300</name>
</gene>
<protein>
    <submittedName>
        <fullName evidence="3">Uncharacterized protein</fullName>
    </submittedName>
</protein>
<sequence length="224" mass="24577">MISSSSVFAFDASRHDPCSDLSYESLIFFSPSSLFSLAQISKPPLRRSVATTLLLRRHHSVAPSPPLRCFAFTVPFSLFLFFSLAQISFSQFLFFSLLSRSNLKATTPPLRLSVATTPLLRRHHSVAPPSPPLCCSVVATSPSTPPLRFRCQKIWLHPTPQPQPVTPPTSQPQPVTPPTSDPSNLGPVRTATERDLTPPADAISDLVLFVDRLVRPVPMVEPLA</sequence>
<feature type="compositionally biased region" description="Pro residues" evidence="1">
    <location>
        <begin position="160"/>
        <end position="180"/>
    </location>
</feature>
<feature type="region of interest" description="Disordered" evidence="1">
    <location>
        <begin position="160"/>
        <end position="197"/>
    </location>
</feature>
<dbReference type="EMBL" id="AP015044">
    <property type="protein sequence ID" value="BAU02240.1"/>
    <property type="molecule type" value="Genomic_DNA"/>
</dbReference>
<name>A0A0S3TBH2_PHAAN</name>
<dbReference type="AlphaFoldDB" id="A0A0S3TBH2"/>
<organism evidence="3 4">
    <name type="scientific">Vigna angularis var. angularis</name>
    <dbReference type="NCBI Taxonomy" id="157739"/>
    <lineage>
        <taxon>Eukaryota</taxon>
        <taxon>Viridiplantae</taxon>
        <taxon>Streptophyta</taxon>
        <taxon>Embryophyta</taxon>
        <taxon>Tracheophyta</taxon>
        <taxon>Spermatophyta</taxon>
        <taxon>Magnoliopsida</taxon>
        <taxon>eudicotyledons</taxon>
        <taxon>Gunneridae</taxon>
        <taxon>Pentapetalae</taxon>
        <taxon>rosids</taxon>
        <taxon>fabids</taxon>
        <taxon>Fabales</taxon>
        <taxon>Fabaceae</taxon>
        <taxon>Papilionoideae</taxon>
        <taxon>50 kb inversion clade</taxon>
        <taxon>NPAAA clade</taxon>
        <taxon>indigoferoid/millettioid clade</taxon>
        <taxon>Phaseoleae</taxon>
        <taxon>Vigna</taxon>
    </lineage>
</organism>
<dbReference type="Proteomes" id="UP000291084">
    <property type="component" value="Chromosome 11"/>
</dbReference>